<dbReference type="Gene3D" id="3.30.1540.10">
    <property type="entry name" value="formyl-coa transferase, domain 3"/>
    <property type="match status" value="1"/>
</dbReference>
<dbReference type="HOGENOM" id="CLU_033975_0_0_2"/>
<evidence type="ECO:0000313" key="3">
    <source>
        <dbReference type="Proteomes" id="UP000034723"/>
    </source>
</evidence>
<proteinExistence type="predicted"/>
<dbReference type="GO" id="GO:0033608">
    <property type="term" value="F:formyl-CoA transferase activity"/>
    <property type="evidence" value="ECO:0007669"/>
    <property type="project" value="UniProtKB-EC"/>
</dbReference>
<dbReference type="STRING" id="113653.GAH_01449"/>
<reference evidence="2 3" key="1">
    <citation type="submission" date="2015-04" db="EMBL/GenBank/DDBJ databases">
        <title>The complete genome sequence of the hyperthermophilic, obligate iron-reducing archaeon Geoglobus ahangari strain 234T.</title>
        <authorList>
            <person name="Manzella M.P."/>
            <person name="Holmes D.E."/>
            <person name="Rocheleau J.M."/>
            <person name="Chung A."/>
            <person name="Reguera G."/>
            <person name="Kashefi K."/>
        </authorList>
    </citation>
    <scope>NUCLEOTIDE SEQUENCE [LARGE SCALE GENOMIC DNA]</scope>
    <source>
        <strain evidence="2 3">234</strain>
    </source>
</reference>
<gene>
    <name evidence="2" type="ORF">GAH_01449</name>
</gene>
<keyword evidence="3" id="KW-1185">Reference proteome</keyword>
<dbReference type="EC" id="2.8.3.16" evidence="2"/>
<dbReference type="InterPro" id="IPR050483">
    <property type="entry name" value="CoA-transferase_III_domain"/>
</dbReference>
<dbReference type="SUPFAM" id="SSF89796">
    <property type="entry name" value="CoA-transferase family III (CaiB/BaiF)"/>
    <property type="match status" value="1"/>
</dbReference>
<keyword evidence="1 2" id="KW-0808">Transferase</keyword>
<dbReference type="PANTHER" id="PTHR48207:SF3">
    <property type="entry name" value="SUCCINATE--HYDROXYMETHYLGLUTARATE COA-TRANSFERASE"/>
    <property type="match status" value="1"/>
</dbReference>
<dbReference type="Gene3D" id="3.40.50.10540">
    <property type="entry name" value="Crotonobetainyl-coa:carnitine coa-transferase, domain 1"/>
    <property type="match status" value="1"/>
</dbReference>
<accession>A0A0F7IE84</accession>
<dbReference type="OrthoDB" id="28444at2157"/>
<dbReference type="Proteomes" id="UP000034723">
    <property type="component" value="Chromosome"/>
</dbReference>
<dbReference type="KEGG" id="gah:GAH_01449"/>
<dbReference type="PANTHER" id="PTHR48207">
    <property type="entry name" value="SUCCINATE--HYDROXYMETHYLGLUTARATE COA-TRANSFERASE"/>
    <property type="match status" value="1"/>
</dbReference>
<name>A0A0F7IE84_9EURY</name>
<dbReference type="InterPro" id="IPR003673">
    <property type="entry name" value="CoA-Trfase_fam_III"/>
</dbReference>
<dbReference type="EMBL" id="CP011267">
    <property type="protein sequence ID" value="AKG91259.1"/>
    <property type="molecule type" value="Genomic_DNA"/>
</dbReference>
<sequence>MGEKPLEGITVIELGQAVAGPYVGTLLADLGAEVIHIERPGVGDLARHWIPIRGDLSFYFAVANRNKKSMTLDLKKDEGREIFFKLARNADVIIENFVPGVVKKLGVDYESVKKVKPDIIYCHISGFGQTGPYRDRPAFDQVMQGETGIISYTGTKEHPSKVNVPITDLLAALYGVYAVMVALFNRERTGRGMEIDVSLFDCAVTLMMNLMNMVLIEGMKDEDLRMGSKYFLATPYEPYPAGDGKLVNIVVATEWHWKAFCKAVGLEHIMDDPRFATNQDRLKHREELEKIIVEKLKEKSRDEWIEILLEAGVPCGAVNTIEEVVNHPQTKARNVIVDVDYPGLGKIKLFNNPVKFSDFEVEVNRPPKLGEHTEEILERIGYGKSEIERLRSEGVI</sequence>
<dbReference type="InParanoid" id="A0A0F7IE84"/>
<evidence type="ECO:0000313" key="2">
    <source>
        <dbReference type="EMBL" id="AKG91259.1"/>
    </source>
</evidence>
<organism evidence="2 3">
    <name type="scientific">Geoglobus ahangari</name>
    <dbReference type="NCBI Taxonomy" id="113653"/>
    <lineage>
        <taxon>Archaea</taxon>
        <taxon>Methanobacteriati</taxon>
        <taxon>Methanobacteriota</taxon>
        <taxon>Archaeoglobi</taxon>
        <taxon>Archaeoglobales</taxon>
        <taxon>Archaeoglobaceae</taxon>
        <taxon>Geoglobus</taxon>
    </lineage>
</organism>
<dbReference type="GeneID" id="24804019"/>
<dbReference type="AlphaFoldDB" id="A0A0F7IE84"/>
<dbReference type="PATRIC" id="fig|113653.22.peg.1431"/>
<evidence type="ECO:0000256" key="1">
    <source>
        <dbReference type="ARBA" id="ARBA00022679"/>
    </source>
</evidence>
<dbReference type="RefSeq" id="WP_048095708.1">
    <property type="nucleotide sequence ID" value="NZ_CP011267.1"/>
</dbReference>
<dbReference type="InterPro" id="IPR023606">
    <property type="entry name" value="CoA-Trfase_III_dom_1_sf"/>
</dbReference>
<dbReference type="InterPro" id="IPR044855">
    <property type="entry name" value="CoA-Trfase_III_dom3_sf"/>
</dbReference>
<dbReference type="Pfam" id="PF02515">
    <property type="entry name" value="CoA_transf_3"/>
    <property type="match status" value="1"/>
</dbReference>
<protein>
    <submittedName>
        <fullName evidence="2">Putative acyl-CoA transferases/carnitine dehydratase</fullName>
        <ecNumber evidence="2">2.8.3.16</ecNumber>
    </submittedName>
</protein>